<sequence>MSVACRPALEALRKHLAAAAPVMVDGAPGFVLFFSFTDGTARATVLTVTAETLDAAWKKGLAQLPERAADTRWLRIDWVDAVERTTWQALRQQLRGIKRNYFRLGISLDARFQHAFLETELNANAMLYGGPGEAAAVINEKNFAIYAARRHGLKALRFLDEEPVWLFTTRGVFRGEDGTVHALDGGGLDTGRRSVGRLNAPAVESLIAAGSRYLAAQVQEDGRFHYGWHPCFDRPIPSYNALRHASSLYAMLEAWEVTRDALLEKAIAASLDRLTGDLIKPVVLPTGETAAFLVDVAGEIKLGGNAVAILALAKHAELTGDHRHMIQMEALAEGILHMQDPGSGRFVHVLAYPDLSVRQEFRIIYYDGEAAFALMRLYRLTGNLRWLEAVESAFEHFIREEHWKAHDHWLSYCVDELTRHRPDERYYRFAIDNFRDHLGFVLERITTFPTLLELMMAAHRTVARLRSDPQLSHVLDGVDLARFYRALHHRAHYLLNGHFWPELAMFYANPAKIVGSFFIRHHAFRVRIDDVEHYLSGLVAYRAYLLDEDSRRKASPCVSQGDRTERHWTQADVERATAGIWAVPPLVGWQATGLCISPPTMQAGEMVAVRLADPGIGVSPERFALLRHVPSALIVTDAEKVAGTGLPILQVEDVGAAILALGHYARERMAGKLVGVTGSAGKTTTVAMMAHALSAFGAVGQTRQNANLPHGVAWNLASIPWDTPHTVLEMAIGRMARNARMARPDIAIFTNILPAHLEYHRDLATVATRKSAIFDGMGLGGVAVLNRDMAEWERVHMAAKARGLRIVHYGRSEGCDARLTGYDAARREVSAVVGGRALRYRLGAAGEHMALNSLAVLAAVEALGKDIAPVLDLLASFGAAEGRGREIQLELGERRLTLIDDAYNANPGSMEAALAVLGGYPAPGRRVAVLGEMLELGEHASAYHTGLAPLIARHGIDRVHAMGELYEGLWDAVPCERRGSLTHSLDALKDALTADLRDGDLVLLKGSHGTGMHTLPAWLQAHQPRPVRQIQEGFAK</sequence>
<dbReference type="SUPFAM" id="SSF53623">
    <property type="entry name" value="MurD-like peptide ligases, catalytic domain"/>
    <property type="match status" value="1"/>
</dbReference>
<dbReference type="Pfam" id="PF02875">
    <property type="entry name" value="Mur_ligase_C"/>
    <property type="match status" value="1"/>
</dbReference>
<accession>A0ABV6CV56</accession>
<dbReference type="InterPro" id="IPR013221">
    <property type="entry name" value="Mur_ligase_cen"/>
</dbReference>
<dbReference type="EMBL" id="JBHLWK010000001">
    <property type="protein sequence ID" value="MFC0202823.1"/>
    <property type="molecule type" value="Genomic_DNA"/>
</dbReference>
<organism evidence="6 7">
    <name type="scientific">Novosphingobium soli</name>
    <dbReference type="NCBI Taxonomy" id="574956"/>
    <lineage>
        <taxon>Bacteria</taxon>
        <taxon>Pseudomonadati</taxon>
        <taxon>Pseudomonadota</taxon>
        <taxon>Alphaproteobacteria</taxon>
        <taxon>Sphingomonadales</taxon>
        <taxon>Sphingomonadaceae</taxon>
        <taxon>Novosphingobium</taxon>
    </lineage>
</organism>
<reference evidence="6 7" key="1">
    <citation type="submission" date="2024-09" db="EMBL/GenBank/DDBJ databases">
        <authorList>
            <person name="Sun Q."/>
            <person name="Mori K."/>
        </authorList>
    </citation>
    <scope>NUCLEOTIDE SEQUENCE [LARGE SCALE GENOMIC DNA]</scope>
    <source>
        <strain evidence="6 7">CCM 7706</strain>
    </source>
</reference>
<dbReference type="RefSeq" id="WP_379485689.1">
    <property type="nucleotide sequence ID" value="NZ_JBHLWK010000001.1"/>
</dbReference>
<dbReference type="InterPro" id="IPR008928">
    <property type="entry name" value="6-hairpin_glycosidase_sf"/>
</dbReference>
<evidence type="ECO:0000259" key="5">
    <source>
        <dbReference type="Pfam" id="PF08245"/>
    </source>
</evidence>
<dbReference type="SUPFAM" id="SSF53244">
    <property type="entry name" value="MurD-like peptide ligases, peptide-binding domain"/>
    <property type="match status" value="1"/>
</dbReference>
<dbReference type="PANTHER" id="PTHR43024:SF1">
    <property type="entry name" value="UDP-N-ACETYLMURAMOYL-TRIPEPTIDE--D-ALANYL-D-ALANINE LIGASE"/>
    <property type="match status" value="1"/>
</dbReference>
<dbReference type="Gene3D" id="1.50.10.10">
    <property type="match status" value="1"/>
</dbReference>
<dbReference type="Proteomes" id="UP001589798">
    <property type="component" value="Unassembled WGS sequence"/>
</dbReference>
<feature type="domain" description="Mur ligase central" evidence="5">
    <location>
        <begin position="676"/>
        <end position="860"/>
    </location>
</feature>
<dbReference type="InterPro" id="IPR036615">
    <property type="entry name" value="Mur_ligase_C_dom_sf"/>
</dbReference>
<keyword evidence="2" id="KW-0547">Nucleotide-binding</keyword>
<evidence type="ECO:0000313" key="7">
    <source>
        <dbReference type="Proteomes" id="UP001589798"/>
    </source>
</evidence>
<name>A0ABV6CV56_9SPHN</name>
<keyword evidence="7" id="KW-1185">Reference proteome</keyword>
<keyword evidence="3" id="KW-0067">ATP-binding</keyword>
<dbReference type="GO" id="GO:0016874">
    <property type="term" value="F:ligase activity"/>
    <property type="evidence" value="ECO:0007669"/>
    <property type="project" value="UniProtKB-KW"/>
</dbReference>
<comment type="caution">
    <text evidence="6">The sequence shown here is derived from an EMBL/GenBank/DDBJ whole genome shotgun (WGS) entry which is preliminary data.</text>
</comment>
<evidence type="ECO:0000256" key="1">
    <source>
        <dbReference type="ARBA" id="ARBA00022598"/>
    </source>
</evidence>
<dbReference type="InterPro" id="IPR012341">
    <property type="entry name" value="6hp_glycosidase-like_sf"/>
</dbReference>
<dbReference type="InterPro" id="IPR051046">
    <property type="entry name" value="MurCDEF_CellWall_CoF430Synth"/>
</dbReference>
<dbReference type="InterPro" id="IPR036565">
    <property type="entry name" value="Mur-like_cat_sf"/>
</dbReference>
<evidence type="ECO:0000256" key="3">
    <source>
        <dbReference type="ARBA" id="ARBA00022840"/>
    </source>
</evidence>
<dbReference type="SUPFAM" id="SSF48208">
    <property type="entry name" value="Six-hairpin glycosidases"/>
    <property type="match status" value="1"/>
</dbReference>
<proteinExistence type="predicted"/>
<evidence type="ECO:0000256" key="2">
    <source>
        <dbReference type="ARBA" id="ARBA00022741"/>
    </source>
</evidence>
<dbReference type="Gene3D" id="3.40.1190.10">
    <property type="entry name" value="Mur-like, catalytic domain"/>
    <property type="match status" value="1"/>
</dbReference>
<feature type="domain" description="Mur ligase C-terminal" evidence="4">
    <location>
        <begin position="894"/>
        <end position="1007"/>
    </location>
</feature>
<keyword evidence="1 6" id="KW-0436">Ligase</keyword>
<dbReference type="Pfam" id="PF08245">
    <property type="entry name" value="Mur_ligase_M"/>
    <property type="match status" value="1"/>
</dbReference>
<gene>
    <name evidence="6" type="ORF">ACFFJC_00895</name>
</gene>
<protein>
    <submittedName>
        <fullName evidence="6">Mur ligase family protein</fullName>
    </submittedName>
</protein>
<evidence type="ECO:0000259" key="4">
    <source>
        <dbReference type="Pfam" id="PF02875"/>
    </source>
</evidence>
<dbReference type="PANTHER" id="PTHR43024">
    <property type="entry name" value="UDP-N-ACETYLMURAMOYL-TRIPEPTIDE--D-ALANYL-D-ALANINE LIGASE"/>
    <property type="match status" value="1"/>
</dbReference>
<evidence type="ECO:0000313" key="6">
    <source>
        <dbReference type="EMBL" id="MFC0202823.1"/>
    </source>
</evidence>
<dbReference type="InterPro" id="IPR004101">
    <property type="entry name" value="Mur_ligase_C"/>
</dbReference>
<dbReference type="Gene3D" id="3.90.190.20">
    <property type="entry name" value="Mur ligase, C-terminal domain"/>
    <property type="match status" value="1"/>
</dbReference>